<protein>
    <submittedName>
        <fullName evidence="1">Uncharacterized protein</fullName>
    </submittedName>
</protein>
<name>R0DZS2_RALPI</name>
<proteinExistence type="predicted"/>
<dbReference type="AlphaFoldDB" id="R0DZS2"/>
<sequence length="31" mass="3646">MQHHRSYTVNYTPDGTFAKRYPALAHLPFIL</sequence>
<dbReference type="EMBL" id="APMQ01000032">
    <property type="protein sequence ID" value="ENZ74807.1"/>
    <property type="molecule type" value="Genomic_DNA"/>
</dbReference>
<reference evidence="1 2" key="1">
    <citation type="journal article" date="2013" name="Genome Announc.">
        <title>Draft Genome Sequence for Ralstonia sp. Strain OR214, a Bacterium with Potential for Bioremediation.</title>
        <authorList>
            <person name="Utturkar S.M."/>
            <person name="Bollmann A."/>
            <person name="Brzoska R.M."/>
            <person name="Klingeman D.M."/>
            <person name="Epstein S.E."/>
            <person name="Palumbo A.V."/>
            <person name="Brown S.D."/>
        </authorList>
    </citation>
    <scope>NUCLEOTIDE SEQUENCE [LARGE SCALE GENOMIC DNA]</scope>
    <source>
        <strain evidence="1 2">OR214</strain>
    </source>
</reference>
<feature type="non-terminal residue" evidence="1">
    <location>
        <position position="31"/>
    </location>
</feature>
<gene>
    <name evidence="1" type="ORF">OR214_05226</name>
</gene>
<organism evidence="1 2">
    <name type="scientific">Ralstonia pickettii OR214</name>
    <dbReference type="NCBI Taxonomy" id="1264675"/>
    <lineage>
        <taxon>Bacteria</taxon>
        <taxon>Pseudomonadati</taxon>
        <taxon>Pseudomonadota</taxon>
        <taxon>Betaproteobacteria</taxon>
        <taxon>Burkholderiales</taxon>
        <taxon>Burkholderiaceae</taxon>
        <taxon>Ralstonia</taxon>
    </lineage>
</organism>
<accession>R0DZS2</accession>
<evidence type="ECO:0000313" key="2">
    <source>
        <dbReference type="Proteomes" id="UP000013280"/>
    </source>
</evidence>
<evidence type="ECO:0000313" key="1">
    <source>
        <dbReference type="EMBL" id="ENZ74807.1"/>
    </source>
</evidence>
<comment type="caution">
    <text evidence="1">The sequence shown here is derived from an EMBL/GenBank/DDBJ whole genome shotgun (WGS) entry which is preliminary data.</text>
</comment>
<dbReference type="Proteomes" id="UP000013280">
    <property type="component" value="Unassembled WGS sequence"/>
</dbReference>